<evidence type="ECO:0000313" key="1">
    <source>
        <dbReference type="EMBL" id="KAJ6704921.1"/>
    </source>
</evidence>
<protein>
    <submittedName>
        <fullName evidence="1">Uncharacterized protein</fullName>
    </submittedName>
</protein>
<dbReference type="EMBL" id="JAPFFK010000016">
    <property type="protein sequence ID" value="KAJ6704921.1"/>
    <property type="molecule type" value="Genomic_DNA"/>
</dbReference>
<comment type="caution">
    <text evidence="1">The sequence shown here is derived from an EMBL/GenBank/DDBJ whole genome shotgun (WGS) entry which is preliminary data.</text>
</comment>
<sequence length="128" mass="14378">MQGCPSQASDQLLLYPCWQPLPVHYILKHPYHLHCLHNNQTKQYLQPVVLPLNHSLQTCSQSRPWMEHAIPASTFLFGKGTYPPISTPGTAPILFLIFVRTCLVIKIFPAFRSARLIIPTGDSLASSN</sequence>
<name>A0A9Q0QED3_SALPP</name>
<proteinExistence type="predicted"/>
<gene>
    <name evidence="1" type="ORF">OIU79_009762</name>
</gene>
<reference evidence="1" key="1">
    <citation type="submission" date="2022-11" db="EMBL/GenBank/DDBJ databases">
        <authorList>
            <person name="Hyden B.L."/>
            <person name="Feng K."/>
            <person name="Yates T."/>
            <person name="Jawdy S."/>
            <person name="Smart L.B."/>
            <person name="Muchero W."/>
        </authorList>
    </citation>
    <scope>NUCLEOTIDE SEQUENCE</scope>
    <source>
        <tissue evidence="1">Shoot tip</tissue>
    </source>
</reference>
<keyword evidence="2" id="KW-1185">Reference proteome</keyword>
<dbReference type="AlphaFoldDB" id="A0A9Q0QED3"/>
<accession>A0A9Q0QED3</accession>
<dbReference type="Proteomes" id="UP001151532">
    <property type="component" value="Chromosome 3"/>
</dbReference>
<evidence type="ECO:0000313" key="2">
    <source>
        <dbReference type="Proteomes" id="UP001151532"/>
    </source>
</evidence>
<organism evidence="1 2">
    <name type="scientific">Salix purpurea</name>
    <name type="common">Purple osier willow</name>
    <dbReference type="NCBI Taxonomy" id="77065"/>
    <lineage>
        <taxon>Eukaryota</taxon>
        <taxon>Viridiplantae</taxon>
        <taxon>Streptophyta</taxon>
        <taxon>Embryophyta</taxon>
        <taxon>Tracheophyta</taxon>
        <taxon>Spermatophyta</taxon>
        <taxon>Magnoliopsida</taxon>
        <taxon>eudicotyledons</taxon>
        <taxon>Gunneridae</taxon>
        <taxon>Pentapetalae</taxon>
        <taxon>rosids</taxon>
        <taxon>fabids</taxon>
        <taxon>Malpighiales</taxon>
        <taxon>Salicaceae</taxon>
        <taxon>Saliceae</taxon>
        <taxon>Salix</taxon>
    </lineage>
</organism>
<reference evidence="1" key="2">
    <citation type="journal article" date="2023" name="Int. J. Mol. Sci.">
        <title>De Novo Assembly and Annotation of 11 Diverse Shrub Willow (Salix) Genomes Reveals Novel Gene Organization in Sex-Linked Regions.</title>
        <authorList>
            <person name="Hyden B."/>
            <person name="Feng K."/>
            <person name="Yates T.B."/>
            <person name="Jawdy S."/>
            <person name="Cereghino C."/>
            <person name="Smart L.B."/>
            <person name="Muchero W."/>
        </authorList>
    </citation>
    <scope>NUCLEOTIDE SEQUENCE</scope>
    <source>
        <tissue evidence="1">Shoot tip</tissue>
    </source>
</reference>